<keyword evidence="2" id="KW-1185">Reference proteome</keyword>
<dbReference type="InterPro" id="IPR010064">
    <property type="entry name" value="HK97-gp10_tail"/>
</dbReference>
<dbReference type="Proteomes" id="UP000006250">
    <property type="component" value="Unassembled WGS sequence"/>
</dbReference>
<comment type="caution">
    <text evidence="1">The sequence shown here is derived from an EMBL/GenBank/DDBJ whole genome shotgun (WGS) entry which is preliminary data.</text>
</comment>
<dbReference type="NCBIfam" id="TIGR01725">
    <property type="entry name" value="phge_HK97_gp10"/>
    <property type="match status" value="1"/>
</dbReference>
<gene>
    <name evidence="1" type="ORF">DesfrDRAFT_0055</name>
</gene>
<sequence>MGMFSDQFERVMSDVQGAMDEELEEAVLPEAQRRVPVRTGKLKASLDVGTERDGAVITGYVEAGEPYAPYPEFGTQFQPAKPYLRPSAEKFDLQRVADRMPKGDA</sequence>
<dbReference type="RefSeq" id="WP_005989990.1">
    <property type="nucleotide sequence ID" value="NZ_AECZ01000001.1"/>
</dbReference>
<accession>E1JR06</accession>
<reference evidence="1 2" key="1">
    <citation type="submission" date="2010-08" db="EMBL/GenBank/DDBJ databases">
        <title>The draft genome of Desulfovibrio fructosovorans JJ.</title>
        <authorList>
            <consortium name="US DOE Joint Genome Institute (JGI-PGF)"/>
            <person name="Lucas S."/>
            <person name="Copeland A."/>
            <person name="Lapidus A."/>
            <person name="Cheng J.-F."/>
            <person name="Bruce D."/>
            <person name="Goodwin L."/>
            <person name="Pitluck S."/>
            <person name="Land M.L."/>
            <person name="Hauser L."/>
            <person name="Chang Y.-J."/>
            <person name="Jeffries C."/>
            <person name="Wall J.D."/>
            <person name="Stahl D.A."/>
            <person name="Arkin A.P."/>
            <person name="Dehal P."/>
            <person name="Stolyar S.M."/>
            <person name="Hazen T.C."/>
            <person name="Woyke T.J."/>
        </authorList>
    </citation>
    <scope>NUCLEOTIDE SEQUENCE [LARGE SCALE GENOMIC DNA]</scope>
    <source>
        <strain evidence="1 2">JJ</strain>
    </source>
</reference>
<dbReference type="AlphaFoldDB" id="E1JR06"/>
<dbReference type="STRING" id="596151.DesfrDRAFT_0055"/>
<dbReference type="EMBL" id="AECZ01000001">
    <property type="protein sequence ID" value="EFL53007.1"/>
    <property type="molecule type" value="Genomic_DNA"/>
</dbReference>
<organism evidence="1 2">
    <name type="scientific">Solidesulfovibrio fructosivorans JJ]</name>
    <dbReference type="NCBI Taxonomy" id="596151"/>
    <lineage>
        <taxon>Bacteria</taxon>
        <taxon>Pseudomonadati</taxon>
        <taxon>Thermodesulfobacteriota</taxon>
        <taxon>Desulfovibrionia</taxon>
        <taxon>Desulfovibrionales</taxon>
        <taxon>Desulfovibrionaceae</taxon>
        <taxon>Solidesulfovibrio</taxon>
    </lineage>
</organism>
<protein>
    <submittedName>
        <fullName evidence="1">TP901-1 ORF40 family protein</fullName>
    </submittedName>
</protein>
<name>E1JR06_SOLFR</name>
<evidence type="ECO:0000313" key="2">
    <source>
        <dbReference type="Proteomes" id="UP000006250"/>
    </source>
</evidence>
<dbReference type="Pfam" id="PF04883">
    <property type="entry name" value="HK97-gp10_like"/>
    <property type="match status" value="1"/>
</dbReference>
<proteinExistence type="predicted"/>
<evidence type="ECO:0000313" key="1">
    <source>
        <dbReference type="EMBL" id="EFL53007.1"/>
    </source>
</evidence>
<dbReference type="OrthoDB" id="5736381at2"/>